<proteinExistence type="predicted"/>
<protein>
    <submittedName>
        <fullName evidence="2">Uncharacterized protein</fullName>
    </submittedName>
</protein>
<accession>A0A8J5X231</accession>
<dbReference type="AlphaFoldDB" id="A0A8J5X231"/>
<comment type="caution">
    <text evidence="2">The sequence shown here is derived from an EMBL/GenBank/DDBJ whole genome shotgun (WGS) entry which is preliminary data.</text>
</comment>
<evidence type="ECO:0000313" key="3">
    <source>
        <dbReference type="Proteomes" id="UP000729402"/>
    </source>
</evidence>
<feature type="compositionally biased region" description="Basic and acidic residues" evidence="1">
    <location>
        <begin position="12"/>
        <end position="25"/>
    </location>
</feature>
<dbReference type="EMBL" id="JAAALK010000079">
    <property type="protein sequence ID" value="KAG8100005.1"/>
    <property type="molecule type" value="Genomic_DNA"/>
</dbReference>
<evidence type="ECO:0000313" key="2">
    <source>
        <dbReference type="EMBL" id="KAG8100005.1"/>
    </source>
</evidence>
<gene>
    <name evidence="2" type="ORF">GUJ93_ZPchr0013g36991</name>
</gene>
<reference evidence="2" key="1">
    <citation type="journal article" date="2021" name="bioRxiv">
        <title>Whole Genome Assembly and Annotation of Northern Wild Rice, Zizania palustris L., Supports a Whole Genome Duplication in the Zizania Genus.</title>
        <authorList>
            <person name="Haas M."/>
            <person name="Kono T."/>
            <person name="Macchietto M."/>
            <person name="Millas R."/>
            <person name="McGilp L."/>
            <person name="Shao M."/>
            <person name="Duquette J."/>
            <person name="Hirsch C.N."/>
            <person name="Kimball J."/>
        </authorList>
    </citation>
    <scope>NUCLEOTIDE SEQUENCE</scope>
    <source>
        <tissue evidence="2">Fresh leaf tissue</tissue>
    </source>
</reference>
<evidence type="ECO:0000256" key="1">
    <source>
        <dbReference type="SAM" id="MobiDB-lite"/>
    </source>
</evidence>
<name>A0A8J5X231_ZIZPA</name>
<keyword evidence="3" id="KW-1185">Reference proteome</keyword>
<dbReference type="Proteomes" id="UP000729402">
    <property type="component" value="Unassembled WGS sequence"/>
</dbReference>
<organism evidence="2 3">
    <name type="scientific">Zizania palustris</name>
    <name type="common">Northern wild rice</name>
    <dbReference type="NCBI Taxonomy" id="103762"/>
    <lineage>
        <taxon>Eukaryota</taxon>
        <taxon>Viridiplantae</taxon>
        <taxon>Streptophyta</taxon>
        <taxon>Embryophyta</taxon>
        <taxon>Tracheophyta</taxon>
        <taxon>Spermatophyta</taxon>
        <taxon>Magnoliopsida</taxon>
        <taxon>Liliopsida</taxon>
        <taxon>Poales</taxon>
        <taxon>Poaceae</taxon>
        <taxon>BOP clade</taxon>
        <taxon>Oryzoideae</taxon>
        <taxon>Oryzeae</taxon>
        <taxon>Zizaniinae</taxon>
        <taxon>Zizania</taxon>
    </lineage>
</organism>
<feature type="region of interest" description="Disordered" evidence="1">
    <location>
        <begin position="1"/>
        <end position="34"/>
    </location>
</feature>
<sequence length="66" mass="7051">MSASAIRRGRSRREAVGRRERKMHDLGAGGEAADDSLGRAAVTTTQGGRMLVSNTDEHSLVRAQSV</sequence>
<reference evidence="2" key="2">
    <citation type="submission" date="2021-02" db="EMBL/GenBank/DDBJ databases">
        <authorList>
            <person name="Kimball J.A."/>
            <person name="Haas M.W."/>
            <person name="Macchietto M."/>
            <person name="Kono T."/>
            <person name="Duquette J."/>
            <person name="Shao M."/>
        </authorList>
    </citation>
    <scope>NUCLEOTIDE SEQUENCE</scope>
    <source>
        <tissue evidence="2">Fresh leaf tissue</tissue>
    </source>
</reference>